<comment type="similarity">
    <text evidence="1">Belongs to the bacterial solute-binding protein 7 family.</text>
</comment>
<dbReference type="PROSITE" id="PS51257">
    <property type="entry name" value="PROKAR_LIPOPROTEIN"/>
    <property type="match status" value="1"/>
</dbReference>
<organism evidence="6 7">
    <name type="scientific">Enterocloster aldenensis</name>
    <dbReference type="NCBI Taxonomy" id="358742"/>
    <lineage>
        <taxon>Bacteria</taxon>
        <taxon>Bacillati</taxon>
        <taxon>Bacillota</taxon>
        <taxon>Clostridia</taxon>
        <taxon>Lachnospirales</taxon>
        <taxon>Lachnospiraceae</taxon>
        <taxon>Enterocloster</taxon>
    </lineage>
</organism>
<dbReference type="Pfam" id="PF03480">
    <property type="entry name" value="DctP"/>
    <property type="match status" value="1"/>
</dbReference>
<dbReference type="GO" id="GO:0055085">
    <property type="term" value="P:transmembrane transport"/>
    <property type="evidence" value="ECO:0007669"/>
    <property type="project" value="InterPro"/>
</dbReference>
<dbReference type="NCBIfam" id="TIGR00787">
    <property type="entry name" value="dctP"/>
    <property type="match status" value="1"/>
</dbReference>
<reference evidence="6" key="1">
    <citation type="submission" date="2022-01" db="EMBL/GenBank/DDBJ databases">
        <title>Collection of gut derived symbiotic bacterial strains cultured from healthy donors.</title>
        <authorList>
            <person name="Lin H."/>
            <person name="Kohout C."/>
            <person name="Waligurski E."/>
            <person name="Pamer E.G."/>
        </authorList>
    </citation>
    <scope>NUCLEOTIDE SEQUENCE</scope>
    <source>
        <strain evidence="6">DFI.6.55</strain>
    </source>
</reference>
<dbReference type="InterPro" id="IPR004682">
    <property type="entry name" value="TRAP_DctP"/>
</dbReference>
<dbReference type="EMBL" id="JAKNGE010000042">
    <property type="protein sequence ID" value="MCG4748739.1"/>
    <property type="molecule type" value="Genomic_DNA"/>
</dbReference>
<dbReference type="PIRSF" id="PIRSF006470">
    <property type="entry name" value="DctB"/>
    <property type="match status" value="1"/>
</dbReference>
<dbReference type="AlphaFoldDB" id="A0AAW5C8X5"/>
<feature type="region of interest" description="Disordered" evidence="4">
    <location>
        <begin position="24"/>
        <end position="50"/>
    </location>
</feature>
<dbReference type="PANTHER" id="PTHR33376:SF7">
    <property type="entry name" value="C4-DICARBOXYLATE-BINDING PROTEIN DCTB"/>
    <property type="match status" value="1"/>
</dbReference>
<feature type="compositionally biased region" description="Basic and acidic residues" evidence="4">
    <location>
        <begin position="35"/>
        <end position="48"/>
    </location>
</feature>
<name>A0AAW5C8X5_9FIRM</name>
<dbReference type="PANTHER" id="PTHR33376">
    <property type="match status" value="1"/>
</dbReference>
<feature type="chain" id="PRO_5043722581" evidence="5">
    <location>
        <begin position="29"/>
        <end position="361"/>
    </location>
</feature>
<gene>
    <name evidence="6" type="ORF">L0N08_25315</name>
</gene>
<evidence type="ECO:0000256" key="1">
    <source>
        <dbReference type="ARBA" id="ARBA00009023"/>
    </source>
</evidence>
<dbReference type="CDD" id="cd13603">
    <property type="entry name" value="PBP2_TRAP_Siap_TeaA_like"/>
    <property type="match status" value="1"/>
</dbReference>
<dbReference type="RefSeq" id="WP_177316265.1">
    <property type="nucleotide sequence ID" value="NZ_CAXTHN010000030.1"/>
</dbReference>
<evidence type="ECO:0000313" key="7">
    <source>
        <dbReference type="Proteomes" id="UP001299608"/>
    </source>
</evidence>
<keyword evidence="2" id="KW-0813">Transport</keyword>
<evidence type="ECO:0000256" key="2">
    <source>
        <dbReference type="ARBA" id="ARBA00022448"/>
    </source>
</evidence>
<evidence type="ECO:0000256" key="5">
    <source>
        <dbReference type="SAM" id="SignalP"/>
    </source>
</evidence>
<dbReference type="GO" id="GO:0030288">
    <property type="term" value="C:outer membrane-bounded periplasmic space"/>
    <property type="evidence" value="ECO:0007669"/>
    <property type="project" value="InterPro"/>
</dbReference>
<evidence type="ECO:0000256" key="4">
    <source>
        <dbReference type="SAM" id="MobiDB-lite"/>
    </source>
</evidence>
<protein>
    <submittedName>
        <fullName evidence="6">TRAP transporter substrate-binding protein</fullName>
    </submittedName>
</protein>
<dbReference type="Proteomes" id="UP001299608">
    <property type="component" value="Unassembled WGS sequence"/>
</dbReference>
<evidence type="ECO:0000256" key="3">
    <source>
        <dbReference type="ARBA" id="ARBA00022729"/>
    </source>
</evidence>
<dbReference type="InterPro" id="IPR018389">
    <property type="entry name" value="DctP_fam"/>
</dbReference>
<keyword evidence="3 5" id="KW-0732">Signal</keyword>
<dbReference type="InterPro" id="IPR038404">
    <property type="entry name" value="TRAP_DctP_sf"/>
</dbReference>
<evidence type="ECO:0000313" key="6">
    <source>
        <dbReference type="EMBL" id="MCG4748739.1"/>
    </source>
</evidence>
<dbReference type="Gene3D" id="3.40.190.170">
    <property type="entry name" value="Bacterial extracellular solute-binding protein, family 7"/>
    <property type="match status" value="1"/>
</dbReference>
<feature type="signal peptide" evidence="5">
    <location>
        <begin position="1"/>
        <end position="28"/>
    </location>
</feature>
<comment type="caution">
    <text evidence="6">The sequence shown here is derived from an EMBL/GenBank/DDBJ whole genome shotgun (WGS) entry which is preliminary data.</text>
</comment>
<accession>A0AAW5C8X5</accession>
<proteinExistence type="inferred from homology"/>
<sequence>MKKRLAVITSVVLSAGLLFGCGSGSTSATKAAGTGDKETQAAGEESKEASAAGETVTLKYDLTVSLDHPWGQAATEFKKRLEEKSGGRFVVEIYPSSSSGSEADSLAGMLVGTTDMTMSGGSFNGYAPSATLLEAPWAYNSEEDVQNMVESDIGTSIKNDFETAGFHVLWYQLRGARQLTSNVPINTPADLNGRKMRMSGNTLHTNMWNSAGAVCSSIALGETFNALSQGVVEMQENPYDMIYDNSFYEVQKYVNETNHVYSTILNLISADLYNGLDDEMKGWLDETSMEMQQWTNDFYYGHKDDYRQKCMDAGMTINTEVDREAFKDAMMPAIQSYLEDQGAGLWDMYQNICEMSDANVK</sequence>
<dbReference type="NCBIfam" id="NF037995">
    <property type="entry name" value="TRAP_S1"/>
    <property type="match status" value="1"/>
</dbReference>